<evidence type="ECO:0000259" key="1">
    <source>
        <dbReference type="Pfam" id="PF13679"/>
    </source>
</evidence>
<dbReference type="InParanoid" id="D2VPL2"/>
<feature type="domain" description="Methyltransferase" evidence="1">
    <location>
        <begin position="106"/>
        <end position="272"/>
    </location>
</feature>
<dbReference type="GeneID" id="8855011"/>
<reference evidence="2 3" key="1">
    <citation type="journal article" date="2010" name="Cell">
        <title>The genome of Naegleria gruberi illuminates early eukaryotic versatility.</title>
        <authorList>
            <person name="Fritz-Laylin L.K."/>
            <person name="Prochnik S.E."/>
            <person name="Ginger M.L."/>
            <person name="Dacks J.B."/>
            <person name="Carpenter M.L."/>
            <person name="Field M.C."/>
            <person name="Kuo A."/>
            <person name="Paredez A."/>
            <person name="Chapman J."/>
            <person name="Pham J."/>
            <person name="Shu S."/>
            <person name="Neupane R."/>
            <person name="Cipriano M."/>
            <person name="Mancuso J."/>
            <person name="Tu H."/>
            <person name="Salamov A."/>
            <person name="Lindquist E."/>
            <person name="Shapiro H."/>
            <person name="Lucas S."/>
            <person name="Grigoriev I.V."/>
            <person name="Cande W.Z."/>
            <person name="Fulton C."/>
            <person name="Rokhsar D.S."/>
            <person name="Dawson S.C."/>
        </authorList>
    </citation>
    <scope>NUCLEOTIDE SEQUENCE [LARGE SCALE GENOMIC DNA]</scope>
    <source>
        <strain evidence="2 3">NEG-M</strain>
    </source>
</reference>
<dbReference type="EMBL" id="GG738887">
    <property type="protein sequence ID" value="EFC41142.1"/>
    <property type="molecule type" value="Genomic_DNA"/>
</dbReference>
<dbReference type="VEuPathDB" id="AmoebaDB:NAEGRDRAFT_51253"/>
<keyword evidence="3" id="KW-1185">Reference proteome</keyword>
<dbReference type="RefSeq" id="XP_002673886.1">
    <property type="nucleotide sequence ID" value="XM_002673840.1"/>
</dbReference>
<dbReference type="KEGG" id="ngr:NAEGRDRAFT_51253"/>
<sequence length="484" mass="55797">MKHVLIFGGGNKSNFEEKLVDFFIFNHFETTIPEEWRSDLMNMSTRELMDMSQFSNIENIKNQKLKEFVEACRDLFVSEKITSPTGQQDNKKKKKLKSLEKGLNPKKKYEIERLSKCIRDLSKTSNCNSICDIGGGQGYLSQKILIDQSVENDSNISYIYNIDCNGYLTENAMNRIKMVNSVLDKYHQDEKMHQCSYNAITSHLSFSLNDEEFSQIVNELEGLVATNDDLRMLMIGLHTCGPLASSIIKLFLQSNMCHSLVNVGCCYHKLKEGSSFPLSSHYKNNNKIYMSNLGKSMACINPFNWSHSNMKECNEQFRLKSYRYAFQYLLNSLLGYENSTDLIVRQASKTNSTTFGTFAYHTLQNLFKDYPTISENLPLELTSASVDSFTQKYNEYYQSEFNPNEHDVVKQVEACWFFRSLIGPVIEHYILLDRLLFIHEHSNTMIKKVYLERIFTPSISPRGVVLVAIKKEIDEVDEISTSSI</sequence>
<dbReference type="PANTHER" id="PTHR12496">
    <property type="entry name" value="CGI-41 METHYLTRANSFERASE"/>
    <property type="match status" value="1"/>
</dbReference>
<dbReference type="InterPro" id="IPR052220">
    <property type="entry name" value="METTL25"/>
</dbReference>
<name>D2VPL2_NAEGR</name>
<dbReference type="STRING" id="5762.D2VPL2"/>
<accession>D2VPL2</accession>
<evidence type="ECO:0000313" key="3">
    <source>
        <dbReference type="Proteomes" id="UP000006671"/>
    </source>
</evidence>
<gene>
    <name evidence="2" type="ORF">NAEGRDRAFT_51253</name>
</gene>
<proteinExistence type="predicted"/>
<dbReference type="AlphaFoldDB" id="D2VPL2"/>
<dbReference type="Pfam" id="PF13679">
    <property type="entry name" value="Methyltransf_32"/>
    <property type="match status" value="1"/>
</dbReference>
<dbReference type="OrthoDB" id="10258156at2759"/>
<protein>
    <submittedName>
        <fullName evidence="2">Predicted protein</fullName>
    </submittedName>
</protein>
<dbReference type="eggNOG" id="KOG2651">
    <property type="taxonomic scope" value="Eukaryota"/>
</dbReference>
<organism evidence="3">
    <name type="scientific">Naegleria gruberi</name>
    <name type="common">Amoeba</name>
    <dbReference type="NCBI Taxonomy" id="5762"/>
    <lineage>
        <taxon>Eukaryota</taxon>
        <taxon>Discoba</taxon>
        <taxon>Heterolobosea</taxon>
        <taxon>Tetramitia</taxon>
        <taxon>Eutetramitia</taxon>
        <taxon>Vahlkampfiidae</taxon>
        <taxon>Naegleria</taxon>
    </lineage>
</organism>
<dbReference type="Proteomes" id="UP000006671">
    <property type="component" value="Unassembled WGS sequence"/>
</dbReference>
<dbReference type="PANTHER" id="PTHR12496:SF0">
    <property type="entry name" value="METHYLTRANSFERASE DOMAIN-CONTAINING PROTEIN"/>
    <property type="match status" value="1"/>
</dbReference>
<evidence type="ECO:0000313" key="2">
    <source>
        <dbReference type="EMBL" id="EFC41142.1"/>
    </source>
</evidence>
<dbReference type="InterPro" id="IPR025714">
    <property type="entry name" value="Methyltranfer_dom"/>
</dbReference>
<dbReference type="OMA" id="IVGLHPC"/>